<keyword evidence="4 7" id="KW-1133">Transmembrane helix</keyword>
<keyword evidence="5 7" id="KW-0472">Membrane</keyword>
<proteinExistence type="inferred from homology"/>
<gene>
    <name evidence="8" type="ORF">CC77DRAFT_988255</name>
</gene>
<sequence>MWILPLLGYVGVILGFAFLTLAIASGLYYLSELVEEHTVFAKKLLYRLIYGVVGIQILLLVVDRFPVGLSALSVVSHVIYAQNLRRFPIVKLTDPLFLVSCALVIANHYLWFRHFSAPPANTYSSYSYSRDVNIPTFTEIASYFGLCVWLVPFALFVSLSAGENVLPSMGSEYATGDGSSYIMPGKAPESFGSGTGIGVGGVSSGMEGKRRARSGTNAGMAKAVVTGVREWAMSPNRPGCVNLPAHFHPILVDRIVNFIYTSDYRFLPGSEGGQLKQTTFKFYHATLIPNEIPPSPATVALVGIAEYAYHLHIYALAEELDYNTLRSAAHAKLVELLVFRSSNPEVLKEAIKTILAPTGTAERICKDEDGALQQLVVAAVLAQEAKHWTEVQLTGFLDSIQDPAYGDFRKIYTTVKEDTEDLIKQAAIAKHLAAERKKDRERRKAANSKRGNDGKNRIFGSDGSPMGALGARPIPSKDKFKQRYEAKRGVARSAKADKDGDMDMEVD</sequence>
<name>A0A177DP62_ALTAL</name>
<evidence type="ECO:0000313" key="8">
    <source>
        <dbReference type="EMBL" id="OAG21276.1"/>
    </source>
</evidence>
<feature type="compositionally biased region" description="Basic and acidic residues" evidence="6">
    <location>
        <begin position="433"/>
        <end position="456"/>
    </location>
</feature>
<dbReference type="EMBL" id="KV441477">
    <property type="protein sequence ID" value="OAG21276.1"/>
    <property type="molecule type" value="Genomic_DNA"/>
</dbReference>
<feature type="transmembrane region" description="Helical" evidence="7">
    <location>
        <begin position="140"/>
        <end position="159"/>
    </location>
</feature>
<comment type="similarity">
    <text evidence="2">Belongs to the SVP26 family.</text>
</comment>
<comment type="subcellular location">
    <subcellularLocation>
        <location evidence="1">Membrane</location>
        <topology evidence="1">Multi-pass membrane protein</topology>
    </subcellularLocation>
</comment>
<dbReference type="STRING" id="5599.A0A177DP62"/>
<dbReference type="GO" id="GO:0030134">
    <property type="term" value="C:COPII-coated ER to Golgi transport vesicle"/>
    <property type="evidence" value="ECO:0007669"/>
    <property type="project" value="TreeGrafter"/>
</dbReference>
<evidence type="ECO:0000256" key="7">
    <source>
        <dbReference type="SAM" id="Phobius"/>
    </source>
</evidence>
<evidence type="ECO:0000256" key="6">
    <source>
        <dbReference type="SAM" id="MobiDB-lite"/>
    </source>
</evidence>
<dbReference type="GO" id="GO:0006888">
    <property type="term" value="P:endoplasmic reticulum to Golgi vesicle-mediated transport"/>
    <property type="evidence" value="ECO:0007669"/>
    <property type="project" value="InterPro"/>
</dbReference>
<reference evidence="8 9" key="1">
    <citation type="submission" date="2016-05" db="EMBL/GenBank/DDBJ databases">
        <title>Comparative analysis of secretome profiles of manganese(II)-oxidizing ascomycete fungi.</title>
        <authorList>
            <consortium name="DOE Joint Genome Institute"/>
            <person name="Zeiner C.A."/>
            <person name="Purvine S.O."/>
            <person name="Zink E.M."/>
            <person name="Wu S."/>
            <person name="Pasa-Tolic L."/>
            <person name="Chaput D.L."/>
            <person name="Haridas S."/>
            <person name="Grigoriev I.V."/>
            <person name="Santelli C.M."/>
            <person name="Hansel C.M."/>
        </authorList>
    </citation>
    <scope>NUCLEOTIDE SEQUENCE [LARGE SCALE GENOMIC DNA]</scope>
    <source>
        <strain evidence="8 9">SRC1lrK2f</strain>
    </source>
</reference>
<accession>A0A177DP62</accession>
<dbReference type="Proteomes" id="UP000077248">
    <property type="component" value="Unassembled WGS sequence"/>
</dbReference>
<evidence type="ECO:0000256" key="3">
    <source>
        <dbReference type="ARBA" id="ARBA00022692"/>
    </source>
</evidence>
<dbReference type="KEGG" id="aalt:CC77DRAFT_988255"/>
<evidence type="ECO:0000313" key="9">
    <source>
        <dbReference type="Proteomes" id="UP000077248"/>
    </source>
</evidence>
<dbReference type="VEuPathDB" id="FungiDB:CC77DRAFT_988255"/>
<keyword evidence="9" id="KW-1185">Reference proteome</keyword>
<dbReference type="RefSeq" id="XP_018386697.1">
    <property type="nucleotide sequence ID" value="XM_018536269.1"/>
</dbReference>
<dbReference type="InterPro" id="IPR007277">
    <property type="entry name" value="Svp26/Tex261"/>
</dbReference>
<keyword evidence="3 7" id="KW-0812">Transmembrane</keyword>
<feature type="transmembrane region" description="Helical" evidence="7">
    <location>
        <begin position="6"/>
        <end position="30"/>
    </location>
</feature>
<evidence type="ECO:0000256" key="2">
    <source>
        <dbReference type="ARBA" id="ARBA00008096"/>
    </source>
</evidence>
<dbReference type="AlphaFoldDB" id="A0A177DP62"/>
<dbReference type="GeneID" id="29121863"/>
<dbReference type="GO" id="GO:0097020">
    <property type="term" value="F:COPII receptor activity"/>
    <property type="evidence" value="ECO:0007669"/>
    <property type="project" value="InterPro"/>
</dbReference>
<dbReference type="GO" id="GO:0000139">
    <property type="term" value="C:Golgi membrane"/>
    <property type="evidence" value="ECO:0007669"/>
    <property type="project" value="TreeGrafter"/>
</dbReference>
<organism evidence="8 9">
    <name type="scientific">Alternaria alternata</name>
    <name type="common">Alternaria rot fungus</name>
    <name type="synonym">Torula alternata</name>
    <dbReference type="NCBI Taxonomy" id="5599"/>
    <lineage>
        <taxon>Eukaryota</taxon>
        <taxon>Fungi</taxon>
        <taxon>Dikarya</taxon>
        <taxon>Ascomycota</taxon>
        <taxon>Pezizomycotina</taxon>
        <taxon>Dothideomycetes</taxon>
        <taxon>Pleosporomycetidae</taxon>
        <taxon>Pleosporales</taxon>
        <taxon>Pleosporineae</taxon>
        <taxon>Pleosporaceae</taxon>
        <taxon>Alternaria</taxon>
        <taxon>Alternaria sect. Alternaria</taxon>
        <taxon>Alternaria alternata complex</taxon>
    </lineage>
</organism>
<evidence type="ECO:0000256" key="5">
    <source>
        <dbReference type="ARBA" id="ARBA00023136"/>
    </source>
</evidence>
<evidence type="ECO:0000256" key="4">
    <source>
        <dbReference type="ARBA" id="ARBA00022989"/>
    </source>
</evidence>
<dbReference type="Pfam" id="PF04148">
    <property type="entry name" value="Erv26"/>
    <property type="match status" value="1"/>
</dbReference>
<protein>
    <submittedName>
        <fullName evidence="8">DUF396-domain-containing protein</fullName>
    </submittedName>
</protein>
<dbReference type="GO" id="GO:0005789">
    <property type="term" value="C:endoplasmic reticulum membrane"/>
    <property type="evidence" value="ECO:0007669"/>
    <property type="project" value="TreeGrafter"/>
</dbReference>
<feature type="transmembrane region" description="Helical" evidence="7">
    <location>
        <begin position="44"/>
        <end position="61"/>
    </location>
</feature>
<feature type="compositionally biased region" description="Basic and acidic residues" evidence="6">
    <location>
        <begin position="475"/>
        <end position="501"/>
    </location>
</feature>
<dbReference type="PANTHER" id="PTHR13144">
    <property type="entry name" value="TEX261 PROTEIN"/>
    <property type="match status" value="1"/>
</dbReference>
<dbReference type="PANTHER" id="PTHR13144:SF0">
    <property type="entry name" value="PROTEIN TEX261"/>
    <property type="match status" value="1"/>
</dbReference>
<evidence type="ECO:0000256" key="1">
    <source>
        <dbReference type="ARBA" id="ARBA00004141"/>
    </source>
</evidence>
<feature type="region of interest" description="Disordered" evidence="6">
    <location>
        <begin position="433"/>
        <end position="507"/>
    </location>
</feature>